<dbReference type="PROSITE" id="PS51257">
    <property type="entry name" value="PROKAR_LIPOPROTEIN"/>
    <property type="match status" value="1"/>
</dbReference>
<dbReference type="Gene3D" id="1.10.238.20">
    <property type="entry name" value="Pheromone/general odorant binding protein domain"/>
    <property type="match status" value="1"/>
</dbReference>
<feature type="signal peptide" evidence="1">
    <location>
        <begin position="1"/>
        <end position="20"/>
    </location>
</feature>
<dbReference type="InterPro" id="IPR036728">
    <property type="entry name" value="PBP_GOBP_sf"/>
</dbReference>
<evidence type="ECO:0000256" key="1">
    <source>
        <dbReference type="SAM" id="SignalP"/>
    </source>
</evidence>
<evidence type="ECO:0000313" key="2">
    <source>
        <dbReference type="EMBL" id="QDJ95946.1"/>
    </source>
</evidence>
<dbReference type="Pfam" id="PF01395">
    <property type="entry name" value="PBP_GOBP"/>
    <property type="match status" value="1"/>
</dbReference>
<dbReference type="SUPFAM" id="SSF47565">
    <property type="entry name" value="Insect pheromone/odorant-binding proteins"/>
    <property type="match status" value="1"/>
</dbReference>
<reference evidence="2" key="1">
    <citation type="submission" date="2019-05" db="EMBL/GenBank/DDBJ databases">
        <title>The identification and expression analysis of odorant binding protein genes in Encarsia formosa by antennal transcriptome analysis.</title>
        <authorList>
            <person name="He Y."/>
        </authorList>
    </citation>
    <scope>NUCLEOTIDE SEQUENCE</scope>
    <source>
        <tissue evidence="2">Antenna</tissue>
    </source>
</reference>
<proteinExistence type="evidence at transcript level"/>
<protein>
    <submittedName>
        <fullName evidence="2">Odorant-binding protein 3</fullName>
    </submittedName>
</protein>
<dbReference type="AlphaFoldDB" id="A0A514TTX1"/>
<feature type="chain" id="PRO_5022178618" evidence="1">
    <location>
        <begin position="21"/>
        <end position="147"/>
    </location>
</feature>
<dbReference type="EMBL" id="MK990468">
    <property type="protein sequence ID" value="QDJ95946.1"/>
    <property type="molecule type" value="mRNA"/>
</dbReference>
<dbReference type="GO" id="GO:0005549">
    <property type="term" value="F:odorant binding"/>
    <property type="evidence" value="ECO:0007669"/>
    <property type="project" value="InterPro"/>
</dbReference>
<organism evidence="2">
    <name type="scientific">Encarsia formosa</name>
    <name type="common">Whitefly parasite</name>
    <dbReference type="NCBI Taxonomy" id="32400"/>
    <lineage>
        <taxon>Eukaryota</taxon>
        <taxon>Metazoa</taxon>
        <taxon>Ecdysozoa</taxon>
        <taxon>Arthropoda</taxon>
        <taxon>Hexapoda</taxon>
        <taxon>Insecta</taxon>
        <taxon>Pterygota</taxon>
        <taxon>Neoptera</taxon>
        <taxon>Endopterygota</taxon>
        <taxon>Hymenoptera</taxon>
        <taxon>Apocrita</taxon>
        <taxon>Proctotrupomorpha</taxon>
        <taxon>Chalcidoidea</taxon>
        <taxon>Aphelinidae</taxon>
        <taxon>Coccophaginae</taxon>
        <taxon>Encarsia</taxon>
    </lineage>
</organism>
<name>A0A514TTX1_ENCFO</name>
<dbReference type="InterPro" id="IPR006170">
    <property type="entry name" value="PBP/GOBP"/>
</dbReference>
<keyword evidence="1" id="KW-0732">Signal</keyword>
<accession>A0A514TTX1</accession>
<dbReference type="CDD" id="cd23992">
    <property type="entry name" value="PBP_GOBP"/>
    <property type="match status" value="1"/>
</dbReference>
<sequence length="147" mass="16524">MKYLPSVLLLAATSVVLVACVPNYGPKNEDTELRNLVRVCALEQALSEDDVLNSMIMPMHSPGNCVMACMWAQLELLDENGKIIKPALMDNIRPKLDEMPQFSKLSDNTFYNCMDEGNTYSDKCDIIAGFFNCLMRDIFHLAPIKDN</sequence>